<organism evidence="3 4">
    <name type="scientific">Stigmatella erecta</name>
    <dbReference type="NCBI Taxonomy" id="83460"/>
    <lineage>
        <taxon>Bacteria</taxon>
        <taxon>Pseudomonadati</taxon>
        <taxon>Myxococcota</taxon>
        <taxon>Myxococcia</taxon>
        <taxon>Myxococcales</taxon>
        <taxon>Cystobacterineae</taxon>
        <taxon>Archangiaceae</taxon>
        <taxon>Stigmatella</taxon>
    </lineage>
</organism>
<dbReference type="AlphaFoldDB" id="A0A1I0LBV0"/>
<name>A0A1I0LBV0_9BACT</name>
<keyword evidence="2" id="KW-0472">Membrane</keyword>
<keyword evidence="2" id="KW-1133">Transmembrane helix</keyword>
<proteinExistence type="predicted"/>
<evidence type="ECO:0000313" key="4">
    <source>
        <dbReference type="Proteomes" id="UP000199181"/>
    </source>
</evidence>
<protein>
    <submittedName>
        <fullName evidence="3">Uncharacterized protein</fullName>
    </submittedName>
</protein>
<evidence type="ECO:0000313" key="3">
    <source>
        <dbReference type="EMBL" id="SEU37626.1"/>
    </source>
</evidence>
<dbReference type="Proteomes" id="UP000199181">
    <property type="component" value="Unassembled WGS sequence"/>
</dbReference>
<evidence type="ECO:0000256" key="1">
    <source>
        <dbReference type="SAM" id="MobiDB-lite"/>
    </source>
</evidence>
<keyword evidence="2" id="KW-0812">Transmembrane</keyword>
<sequence>MSERDSVVKSGPTHIVSSQSAREQVEHTADRIRDELLLTLSELERRRERVLDVRYQASQHQELLIGLGVAAVAAVGIGVGIGVWRARHRQQLLAKKRRLALHRAWEHPERLATRADQAPLSVELGRKLIVIFGSALATAVARNAVQGLVPQRRTAPAKQA</sequence>
<evidence type="ECO:0000256" key="2">
    <source>
        <dbReference type="SAM" id="Phobius"/>
    </source>
</evidence>
<feature type="region of interest" description="Disordered" evidence="1">
    <location>
        <begin position="1"/>
        <end position="22"/>
    </location>
</feature>
<dbReference type="EMBL" id="FOIJ01000024">
    <property type="protein sequence ID" value="SEU37626.1"/>
    <property type="molecule type" value="Genomic_DNA"/>
</dbReference>
<keyword evidence="4" id="KW-1185">Reference proteome</keyword>
<dbReference type="RefSeq" id="WP_093525815.1">
    <property type="nucleotide sequence ID" value="NZ_FOIJ01000024.1"/>
</dbReference>
<gene>
    <name evidence="3" type="ORF">SAMN05443639_12474</name>
</gene>
<accession>A0A1I0LBV0</accession>
<reference evidence="4" key="1">
    <citation type="submission" date="2016-10" db="EMBL/GenBank/DDBJ databases">
        <authorList>
            <person name="Varghese N."/>
            <person name="Submissions S."/>
        </authorList>
    </citation>
    <scope>NUCLEOTIDE SEQUENCE [LARGE SCALE GENOMIC DNA]</scope>
    <source>
        <strain evidence="4">DSM 16858</strain>
    </source>
</reference>
<feature type="transmembrane region" description="Helical" evidence="2">
    <location>
        <begin position="63"/>
        <end position="86"/>
    </location>
</feature>